<name>A0ABU3CZR4_9FLAO</name>
<proteinExistence type="predicted"/>
<dbReference type="EMBL" id="JAVRHP010000212">
    <property type="protein sequence ID" value="MDT0651857.1"/>
    <property type="molecule type" value="Genomic_DNA"/>
</dbReference>
<dbReference type="Gene3D" id="3.40.50.1820">
    <property type="entry name" value="alpha/beta hydrolase"/>
    <property type="match status" value="1"/>
</dbReference>
<reference evidence="2 3" key="1">
    <citation type="submission" date="2023-09" db="EMBL/GenBank/DDBJ databases">
        <authorList>
            <person name="Rey-Velasco X."/>
        </authorList>
    </citation>
    <scope>NUCLEOTIDE SEQUENCE [LARGE SCALE GENOMIC DNA]</scope>
    <source>
        <strain evidence="2 3">F297</strain>
    </source>
</reference>
<evidence type="ECO:0008006" key="4">
    <source>
        <dbReference type="Google" id="ProtNLM"/>
    </source>
</evidence>
<evidence type="ECO:0000256" key="1">
    <source>
        <dbReference type="SAM" id="SignalP"/>
    </source>
</evidence>
<organism evidence="2 3">
    <name type="scientific">Autumnicola edwardsiae</name>
    <dbReference type="NCBI Taxonomy" id="3075594"/>
    <lineage>
        <taxon>Bacteria</taxon>
        <taxon>Pseudomonadati</taxon>
        <taxon>Bacteroidota</taxon>
        <taxon>Flavobacteriia</taxon>
        <taxon>Flavobacteriales</taxon>
        <taxon>Flavobacteriaceae</taxon>
        <taxon>Autumnicola</taxon>
    </lineage>
</organism>
<gene>
    <name evidence="2" type="ORF">RM529_17070</name>
</gene>
<dbReference type="RefSeq" id="WP_311485955.1">
    <property type="nucleotide sequence ID" value="NZ_JAVRHP010000212.1"/>
</dbReference>
<dbReference type="SUPFAM" id="SSF53474">
    <property type="entry name" value="alpha/beta-Hydrolases"/>
    <property type="match status" value="1"/>
</dbReference>
<accession>A0ABU3CZR4</accession>
<dbReference type="Proteomes" id="UP001248819">
    <property type="component" value="Unassembled WGS sequence"/>
</dbReference>
<comment type="caution">
    <text evidence="2">The sequence shown here is derived from an EMBL/GenBank/DDBJ whole genome shotgun (WGS) entry which is preliminary data.</text>
</comment>
<dbReference type="InterPro" id="IPR029058">
    <property type="entry name" value="AB_hydrolase_fold"/>
</dbReference>
<feature type="signal peptide" evidence="1">
    <location>
        <begin position="1"/>
        <end position="22"/>
    </location>
</feature>
<keyword evidence="3" id="KW-1185">Reference proteome</keyword>
<feature type="chain" id="PRO_5047062612" description="Alpha/beta hydrolase" evidence="1">
    <location>
        <begin position="23"/>
        <end position="302"/>
    </location>
</feature>
<sequence>MKKLLKFSGIIALIFFSNFSIAQTNEIAKKHKSTDFYELYKPGTTEVVLVLFGGYPENAEDIEREFAITGRANKKNVAVVYLNYSGKLWLEENEKIKLTESINTLFQSNELPTKKIFFGGFSSGGNMVLLISNFLIKNSNVIQPAGVFIVDSPIDLLALYNSAEKNIKSNYSQPAVQEAKWIIKTLNENFGEPENNLDKYEKYSVFTSKTDHISNLKNLNSTQIRFYTEPDTLWWKENRKANYDQMNAYYIKKLSENLKNSGFDQVEYIPTENKGYRANGERHPHSWSIIDKEELLQWMLKK</sequence>
<evidence type="ECO:0000313" key="2">
    <source>
        <dbReference type="EMBL" id="MDT0651857.1"/>
    </source>
</evidence>
<evidence type="ECO:0000313" key="3">
    <source>
        <dbReference type="Proteomes" id="UP001248819"/>
    </source>
</evidence>
<protein>
    <recommendedName>
        <fullName evidence="4">Alpha/beta hydrolase</fullName>
    </recommendedName>
</protein>
<keyword evidence="1" id="KW-0732">Signal</keyword>